<organism evidence="2 3">
    <name type="scientific">Stenotrophomonas capsici</name>
    <dbReference type="NCBI Taxonomy" id="3110230"/>
    <lineage>
        <taxon>Bacteria</taxon>
        <taxon>Pseudomonadati</taxon>
        <taxon>Pseudomonadota</taxon>
        <taxon>Gammaproteobacteria</taxon>
        <taxon>Lysobacterales</taxon>
        <taxon>Lysobacteraceae</taxon>
        <taxon>Stenotrophomonas</taxon>
    </lineage>
</organism>
<evidence type="ECO:0000313" key="3">
    <source>
        <dbReference type="Proteomes" id="UP001301653"/>
    </source>
</evidence>
<evidence type="ECO:0000313" key="2">
    <source>
        <dbReference type="EMBL" id="MEA5667714.1"/>
    </source>
</evidence>
<protein>
    <submittedName>
        <fullName evidence="2">Lysozyme inhibitor LprI family protein</fullName>
    </submittedName>
</protein>
<dbReference type="EMBL" id="JAYFUH010000109">
    <property type="protein sequence ID" value="MEA5667714.1"/>
    <property type="molecule type" value="Genomic_DNA"/>
</dbReference>
<dbReference type="RefSeq" id="WP_132863692.1">
    <property type="nucleotide sequence ID" value="NZ_JAYFUH010000109.1"/>
</dbReference>
<keyword evidence="3" id="KW-1185">Reference proteome</keyword>
<reference evidence="2 3" key="1">
    <citation type="submission" date="2023-12" db="EMBL/GenBank/DDBJ databases">
        <title>Stenotrophomonas guangdongensis sp. nov., isolated from wilted pepper plants (Capsicum annuum).</title>
        <authorList>
            <person name="Qiu M."/>
            <person name="Li Y."/>
            <person name="Liu Q."/>
            <person name="Zhang X."/>
            <person name="Huang Y."/>
            <person name="Guo R."/>
            <person name="Hu M."/>
            <person name="Zhou J."/>
            <person name="Zhou X."/>
        </authorList>
    </citation>
    <scope>NUCLEOTIDE SEQUENCE [LARGE SCALE GENOMIC DNA]</scope>
    <source>
        <strain evidence="2 3">MH1</strain>
    </source>
</reference>
<evidence type="ECO:0000259" key="1">
    <source>
        <dbReference type="Pfam" id="PF07007"/>
    </source>
</evidence>
<sequence>MAAPEHADYERMYSDCVDRAGTLNNGVVDACSSTTSEHVKAEMNALYKRIHDRLSTQSPQDADRLEQAQKSWLVYRNTHCDLAGAYVGSPMYAFCPMQLNIARVTELRELAGD</sequence>
<feature type="domain" description="Lysozyme inhibitor LprI-like N-terminal" evidence="1">
    <location>
        <begin position="28"/>
        <end position="107"/>
    </location>
</feature>
<dbReference type="Pfam" id="PF07007">
    <property type="entry name" value="LprI"/>
    <property type="match status" value="1"/>
</dbReference>
<dbReference type="Proteomes" id="UP001301653">
    <property type="component" value="Unassembled WGS sequence"/>
</dbReference>
<proteinExistence type="predicted"/>
<gene>
    <name evidence="2" type="ORF">VA603_09245</name>
</gene>
<accession>A0ABU5V2Y0</accession>
<dbReference type="Gene3D" id="1.20.1270.180">
    <property type="match status" value="1"/>
</dbReference>
<dbReference type="InterPro" id="IPR009739">
    <property type="entry name" value="LprI-like_N"/>
</dbReference>
<name>A0ABU5V2Y0_9GAMM</name>
<comment type="caution">
    <text evidence="2">The sequence shown here is derived from an EMBL/GenBank/DDBJ whole genome shotgun (WGS) entry which is preliminary data.</text>
</comment>